<protein>
    <submittedName>
        <fullName evidence="1">Sugar ABC transporter permease</fullName>
    </submittedName>
</protein>
<dbReference type="Proteomes" id="UP000188605">
    <property type="component" value="Unassembled WGS sequence"/>
</dbReference>
<comment type="caution">
    <text evidence="1">The sequence shown here is derived from an EMBL/GenBank/DDBJ whole genome shotgun (WGS) entry which is preliminary data.</text>
</comment>
<name>A0ACC8X879_9FIRM</name>
<organism evidence="1 2">
    <name type="scientific">Candidatus Epulonipiscium fishelsonii</name>
    <dbReference type="NCBI Taxonomy" id="77094"/>
    <lineage>
        <taxon>Bacteria</taxon>
        <taxon>Bacillati</taxon>
        <taxon>Bacillota</taxon>
        <taxon>Clostridia</taxon>
        <taxon>Lachnospirales</taxon>
        <taxon>Lachnospiraceae</taxon>
        <taxon>Candidatus Epulonipiscium</taxon>
    </lineage>
</organism>
<reference evidence="1" key="1">
    <citation type="submission" date="2016-08" db="EMBL/GenBank/DDBJ databases">
        <authorList>
            <person name="Ngugi D.K."/>
            <person name="Miyake S."/>
            <person name="Stingl U."/>
        </authorList>
    </citation>
    <scope>NUCLEOTIDE SEQUENCE</scope>
    <source>
        <strain evidence="1">SCG-B11WGA-EpuloA1</strain>
    </source>
</reference>
<evidence type="ECO:0000313" key="2">
    <source>
        <dbReference type="Proteomes" id="UP000188605"/>
    </source>
</evidence>
<keyword evidence="2" id="KW-1185">Reference proteome</keyword>
<sequence length="283" mass="31948">MNRTKRNLLEFVAILIMILVLCPFLLIIINSAKDSGSITRNPIGMPEDWTLIITNLKAVINNPQFNYYNSFFSSIFITVVTLILNMYSSSMAAWILARNKTRWSNFIFMLFVAAMVIPFQVVMLPMISTFRDISDIVGLPFLNSYFGVIFAYLGFGGSMAIFIIHGFVKGIPLELEESAMIDGCTKERMFFAIIFPMLRPVRVTILILNGMWIWNDFLLPSLMLGMNGKIKTLPIAVTSFVGSYVKQWDLILSAAFLAMLPVIILFIIAQKYIISGMVEGSIK</sequence>
<proteinExistence type="predicted"/>
<gene>
    <name evidence="1" type="ORF">AN396_11150</name>
</gene>
<accession>A0ACC8X879</accession>
<dbReference type="EMBL" id="LJDB01000091">
    <property type="protein sequence ID" value="ONI38259.1"/>
    <property type="molecule type" value="Genomic_DNA"/>
</dbReference>
<evidence type="ECO:0000313" key="1">
    <source>
        <dbReference type="EMBL" id="ONI38259.1"/>
    </source>
</evidence>